<accession>A0ABU1YIR2</accession>
<sequence>MTALTSHLRLTAAVLTVVLAACRKEVPPPPVPPAEPTPRVSAGAEARGASDHPQAAPAIGAMTAGQAAGGRSDRAMQPSGGDGRPAASAPAPRASPP</sequence>
<protein>
    <recommendedName>
        <fullName evidence="4">Lipoprotein</fullName>
    </recommendedName>
</protein>
<evidence type="ECO:0000256" key="1">
    <source>
        <dbReference type="SAM" id="MobiDB-lite"/>
    </source>
</evidence>
<feature type="compositionally biased region" description="Pro residues" evidence="1">
    <location>
        <begin position="27"/>
        <end position="36"/>
    </location>
</feature>
<evidence type="ECO:0000313" key="2">
    <source>
        <dbReference type="EMBL" id="MDR7268603.1"/>
    </source>
</evidence>
<keyword evidence="3" id="KW-1185">Reference proteome</keyword>
<evidence type="ECO:0000313" key="3">
    <source>
        <dbReference type="Proteomes" id="UP001180453"/>
    </source>
</evidence>
<name>A0ABU1YIR2_ROSSA</name>
<proteinExistence type="predicted"/>
<dbReference type="RefSeq" id="WP_310262353.1">
    <property type="nucleotide sequence ID" value="NZ_JAVDXU010000001.1"/>
</dbReference>
<reference evidence="2 3" key="1">
    <citation type="submission" date="2023-07" db="EMBL/GenBank/DDBJ databases">
        <title>Sorghum-associated microbial communities from plants grown in Nebraska, USA.</title>
        <authorList>
            <person name="Schachtman D."/>
        </authorList>
    </citation>
    <scope>NUCLEOTIDE SEQUENCE [LARGE SCALE GENOMIC DNA]</scope>
    <source>
        <strain evidence="2 3">BE314</strain>
    </source>
</reference>
<dbReference type="EMBL" id="JAVDXU010000001">
    <property type="protein sequence ID" value="MDR7268603.1"/>
    <property type="molecule type" value="Genomic_DNA"/>
</dbReference>
<feature type="compositionally biased region" description="Low complexity" evidence="1">
    <location>
        <begin position="84"/>
        <end position="97"/>
    </location>
</feature>
<evidence type="ECO:0008006" key="4">
    <source>
        <dbReference type="Google" id="ProtNLM"/>
    </source>
</evidence>
<comment type="caution">
    <text evidence="2">The sequence shown here is derived from an EMBL/GenBank/DDBJ whole genome shotgun (WGS) entry which is preliminary data.</text>
</comment>
<feature type="region of interest" description="Disordered" evidence="1">
    <location>
        <begin position="25"/>
        <end position="97"/>
    </location>
</feature>
<organism evidence="2 3">
    <name type="scientific">Roseateles saccharophilus</name>
    <name type="common">Pseudomonas saccharophila</name>
    <dbReference type="NCBI Taxonomy" id="304"/>
    <lineage>
        <taxon>Bacteria</taxon>
        <taxon>Pseudomonadati</taxon>
        <taxon>Pseudomonadota</taxon>
        <taxon>Betaproteobacteria</taxon>
        <taxon>Burkholderiales</taxon>
        <taxon>Sphaerotilaceae</taxon>
        <taxon>Roseateles</taxon>
    </lineage>
</organism>
<gene>
    <name evidence="2" type="ORF">J2X20_001232</name>
</gene>
<dbReference type="Proteomes" id="UP001180453">
    <property type="component" value="Unassembled WGS sequence"/>
</dbReference>